<protein>
    <submittedName>
        <fullName evidence="2">Class I SAM-dependent methyltransferase</fullName>
    </submittedName>
</protein>
<dbReference type="InterPro" id="IPR029063">
    <property type="entry name" value="SAM-dependent_MTases_sf"/>
</dbReference>
<keyword evidence="2" id="KW-0489">Methyltransferase</keyword>
<feature type="domain" description="Methyltransferase type 11" evidence="1">
    <location>
        <begin position="66"/>
        <end position="162"/>
    </location>
</feature>
<dbReference type="EMBL" id="JADEXN010000261">
    <property type="protein sequence ID" value="MBE9041886.1"/>
    <property type="molecule type" value="Genomic_DNA"/>
</dbReference>
<organism evidence="2 3">
    <name type="scientific">Zarconia navalis LEGE 11467</name>
    <dbReference type="NCBI Taxonomy" id="1828826"/>
    <lineage>
        <taxon>Bacteria</taxon>
        <taxon>Bacillati</taxon>
        <taxon>Cyanobacteriota</taxon>
        <taxon>Cyanophyceae</taxon>
        <taxon>Oscillatoriophycideae</taxon>
        <taxon>Oscillatoriales</taxon>
        <taxon>Oscillatoriales incertae sedis</taxon>
        <taxon>Zarconia</taxon>
        <taxon>Zarconia navalis</taxon>
    </lineage>
</organism>
<keyword evidence="2" id="KW-0808">Transferase</keyword>
<evidence type="ECO:0000259" key="1">
    <source>
        <dbReference type="Pfam" id="PF08241"/>
    </source>
</evidence>
<dbReference type="AlphaFoldDB" id="A0A928VXE2"/>
<accession>A0A928VXE2</accession>
<sequence length="250" mass="28920">MTIFRPPKIQETQEFYQNLAQNDRYQEHIWGKSQRFNSEKSVTSISIEKYFTQKIDRLIQPTDKVIDIGCGSGLFLPMISQRCRELVGVDISPEFLRDSRETIDRFGLSNTRVLLAKSEELPFPDNEFDVLLMVDAIHHIYHLSETVLEMKRVLKPGGKLIIFEPNILNPALFLMCLFDRNEWGAVGLGRKSAYRHLFQPFFNIDAIEYNGLLIGPDSPINLKIADFLNYPTFSTFVGWLNPKIFISMTH</sequence>
<dbReference type="Pfam" id="PF08241">
    <property type="entry name" value="Methyltransf_11"/>
    <property type="match status" value="1"/>
</dbReference>
<reference evidence="2" key="1">
    <citation type="submission" date="2020-10" db="EMBL/GenBank/DDBJ databases">
        <authorList>
            <person name="Castelo-Branco R."/>
            <person name="Eusebio N."/>
            <person name="Adriana R."/>
            <person name="Vieira A."/>
            <person name="Brugerolle De Fraissinette N."/>
            <person name="Rezende De Castro R."/>
            <person name="Schneider M.P."/>
            <person name="Vasconcelos V."/>
            <person name="Leao P.N."/>
        </authorList>
    </citation>
    <scope>NUCLEOTIDE SEQUENCE</scope>
    <source>
        <strain evidence="2">LEGE 11467</strain>
    </source>
</reference>
<dbReference type="PANTHER" id="PTHR42912">
    <property type="entry name" value="METHYLTRANSFERASE"/>
    <property type="match status" value="1"/>
</dbReference>
<dbReference type="PANTHER" id="PTHR42912:SF93">
    <property type="entry name" value="N6-ADENOSINE-METHYLTRANSFERASE TMT1A"/>
    <property type="match status" value="1"/>
</dbReference>
<dbReference type="Gene3D" id="3.40.50.150">
    <property type="entry name" value="Vaccinia Virus protein VP39"/>
    <property type="match status" value="1"/>
</dbReference>
<keyword evidence="3" id="KW-1185">Reference proteome</keyword>
<evidence type="ECO:0000313" key="2">
    <source>
        <dbReference type="EMBL" id="MBE9041886.1"/>
    </source>
</evidence>
<dbReference type="InterPro" id="IPR013216">
    <property type="entry name" value="Methyltransf_11"/>
</dbReference>
<dbReference type="RefSeq" id="WP_264322077.1">
    <property type="nucleotide sequence ID" value="NZ_JADEXN010000261.1"/>
</dbReference>
<evidence type="ECO:0000313" key="3">
    <source>
        <dbReference type="Proteomes" id="UP000621799"/>
    </source>
</evidence>
<dbReference type="GO" id="GO:0008757">
    <property type="term" value="F:S-adenosylmethionine-dependent methyltransferase activity"/>
    <property type="evidence" value="ECO:0007669"/>
    <property type="project" value="InterPro"/>
</dbReference>
<gene>
    <name evidence="2" type="ORF">IQ235_13965</name>
</gene>
<proteinExistence type="predicted"/>
<dbReference type="SUPFAM" id="SSF53335">
    <property type="entry name" value="S-adenosyl-L-methionine-dependent methyltransferases"/>
    <property type="match status" value="1"/>
</dbReference>
<dbReference type="CDD" id="cd02440">
    <property type="entry name" value="AdoMet_MTases"/>
    <property type="match status" value="1"/>
</dbReference>
<dbReference type="Proteomes" id="UP000621799">
    <property type="component" value="Unassembled WGS sequence"/>
</dbReference>
<dbReference type="InterPro" id="IPR050508">
    <property type="entry name" value="Methyltransf_Superfamily"/>
</dbReference>
<comment type="caution">
    <text evidence="2">The sequence shown here is derived from an EMBL/GenBank/DDBJ whole genome shotgun (WGS) entry which is preliminary data.</text>
</comment>
<name>A0A928VXE2_9CYAN</name>
<dbReference type="GO" id="GO:0032259">
    <property type="term" value="P:methylation"/>
    <property type="evidence" value="ECO:0007669"/>
    <property type="project" value="UniProtKB-KW"/>
</dbReference>